<dbReference type="GO" id="GO:0015074">
    <property type="term" value="P:DNA integration"/>
    <property type="evidence" value="ECO:0007669"/>
    <property type="project" value="InterPro"/>
</dbReference>
<evidence type="ECO:0000259" key="3">
    <source>
        <dbReference type="Pfam" id="PF00665"/>
    </source>
</evidence>
<comment type="function">
    <text evidence="1">Involved in the transposition of the insertion sequence IS3.</text>
</comment>
<evidence type="ECO:0000313" key="5">
    <source>
        <dbReference type="Proteomes" id="UP000596092"/>
    </source>
</evidence>
<gene>
    <name evidence="4" type="ORF">HP555_10250</name>
</gene>
<reference evidence="4 5" key="1">
    <citation type="submission" date="2020-05" db="EMBL/GenBank/DDBJ databases">
        <title>Complete genome of Desulfobulbus oligotrophicus.</title>
        <authorList>
            <person name="Podar M."/>
        </authorList>
    </citation>
    <scope>NUCLEOTIDE SEQUENCE [LARGE SCALE GENOMIC DNA]</scope>
    <source>
        <strain evidence="4 5">Prop6</strain>
    </source>
</reference>
<keyword evidence="5" id="KW-1185">Reference proteome</keyword>
<dbReference type="PANTHER" id="PTHR46889:SF6">
    <property type="entry name" value="TRANSPOSASE INSF FOR INSERTION SEQUENCE IS3B"/>
    <property type="match status" value="1"/>
</dbReference>
<name>A0A7T5VEB6_9BACT</name>
<dbReference type="InterPro" id="IPR001584">
    <property type="entry name" value="Integrase_cat-core"/>
</dbReference>
<comment type="similarity">
    <text evidence="2">Belongs to the transposase IS3/IS150/IS904 family.</text>
</comment>
<dbReference type="SUPFAM" id="SSF53098">
    <property type="entry name" value="Ribonuclease H-like"/>
    <property type="match status" value="1"/>
</dbReference>
<evidence type="ECO:0000313" key="4">
    <source>
        <dbReference type="EMBL" id="QQG66211.1"/>
    </source>
</evidence>
<dbReference type="GO" id="GO:0003676">
    <property type="term" value="F:nucleic acid binding"/>
    <property type="evidence" value="ECO:0007669"/>
    <property type="project" value="InterPro"/>
</dbReference>
<accession>A0A7T5VEB6</accession>
<feature type="domain" description="Integrase catalytic" evidence="3">
    <location>
        <begin position="9"/>
        <end position="59"/>
    </location>
</feature>
<dbReference type="InterPro" id="IPR036397">
    <property type="entry name" value="RNaseH_sf"/>
</dbReference>
<dbReference type="EMBL" id="CP054140">
    <property type="protein sequence ID" value="QQG66211.1"/>
    <property type="molecule type" value="Genomic_DNA"/>
</dbReference>
<dbReference type="Gene3D" id="3.30.420.10">
    <property type="entry name" value="Ribonuclease H-like superfamily/Ribonuclease H"/>
    <property type="match status" value="1"/>
</dbReference>
<sequence length="75" mass="8712">MLQQNFSADAPNQKWASNITYLWTAERWPYLAVIIDLFSRMVVGWTLAERMTAETQQHTVCPHKICSSITWQALL</sequence>
<dbReference type="InterPro" id="IPR012337">
    <property type="entry name" value="RNaseH-like_sf"/>
</dbReference>
<proteinExistence type="inferred from homology"/>
<organism evidence="4 5">
    <name type="scientific">Desulfobulbus oligotrophicus</name>
    <dbReference type="NCBI Taxonomy" id="1909699"/>
    <lineage>
        <taxon>Bacteria</taxon>
        <taxon>Pseudomonadati</taxon>
        <taxon>Thermodesulfobacteriota</taxon>
        <taxon>Desulfobulbia</taxon>
        <taxon>Desulfobulbales</taxon>
        <taxon>Desulfobulbaceae</taxon>
        <taxon>Desulfobulbus</taxon>
    </lineage>
</organism>
<evidence type="ECO:0000256" key="1">
    <source>
        <dbReference type="ARBA" id="ARBA00037276"/>
    </source>
</evidence>
<evidence type="ECO:0000256" key="2">
    <source>
        <dbReference type="ARBA" id="ARBA00043964"/>
    </source>
</evidence>
<dbReference type="KEGG" id="dog:HP555_10250"/>
<dbReference type="Proteomes" id="UP000596092">
    <property type="component" value="Chromosome"/>
</dbReference>
<dbReference type="InterPro" id="IPR050900">
    <property type="entry name" value="Transposase_IS3/IS150/IS904"/>
</dbReference>
<protein>
    <submittedName>
        <fullName evidence="4">DDE-type integrase/transposase/recombinase</fullName>
    </submittedName>
</protein>
<dbReference type="PANTHER" id="PTHR46889">
    <property type="entry name" value="TRANSPOSASE INSF FOR INSERTION SEQUENCE IS3B-RELATED"/>
    <property type="match status" value="1"/>
</dbReference>
<dbReference type="AlphaFoldDB" id="A0A7T5VEB6"/>
<dbReference type="Pfam" id="PF00665">
    <property type="entry name" value="rve"/>
    <property type="match status" value="1"/>
</dbReference>